<evidence type="ECO:0000313" key="3">
    <source>
        <dbReference type="Proteomes" id="UP000326831"/>
    </source>
</evidence>
<sequence length="205" mass="22732">MSERHVPTWEVTASGGLETAWVEIGRGPAGPAGLRARGRAVGTDPEPYWLSYALETGEDLATRRLTVRVEDACRVRELDLRRSPSGRWTVDGRPRPDLEGALDCDLGLCPLTNTMPVLRHALHRRPGEHRFLMAWVSVPDLTVRPSRQTYTHLSRTPSGGALVRYASGDFAADVEFDAYGLVADYPELARRGDGGRRPPVRPPRR</sequence>
<dbReference type="SUPFAM" id="SSF159275">
    <property type="entry name" value="PA1994-like"/>
    <property type="match status" value="1"/>
</dbReference>
<dbReference type="RefSeq" id="WP_150516081.1">
    <property type="nucleotide sequence ID" value="NZ_BMVX01000061.1"/>
</dbReference>
<keyword evidence="3" id="KW-1185">Reference proteome</keyword>
<dbReference type="AlphaFoldDB" id="A0A5P2UGV2"/>
<reference evidence="1" key="3">
    <citation type="submission" date="2020-09" db="EMBL/GenBank/DDBJ databases">
        <authorList>
            <person name="Sun Q."/>
            <person name="Ohkuma M."/>
        </authorList>
    </citation>
    <scope>NUCLEOTIDE SEQUENCE</scope>
    <source>
        <strain evidence="1">JCM 4834</strain>
    </source>
</reference>
<organism evidence="2 3">
    <name type="scientific">Streptomyces subrutilus</name>
    <dbReference type="NCBI Taxonomy" id="36818"/>
    <lineage>
        <taxon>Bacteria</taxon>
        <taxon>Bacillati</taxon>
        <taxon>Actinomycetota</taxon>
        <taxon>Actinomycetes</taxon>
        <taxon>Kitasatosporales</taxon>
        <taxon>Streptomycetaceae</taxon>
        <taxon>Streptomyces</taxon>
    </lineage>
</organism>
<proteinExistence type="predicted"/>
<accession>A0A5P2UGV2</accession>
<dbReference type="Proteomes" id="UP000326831">
    <property type="component" value="Chromosome"/>
</dbReference>
<dbReference type="InterPro" id="IPR009467">
    <property type="entry name" value="Glycolipid-bd_prot_put"/>
</dbReference>
<dbReference type="Proteomes" id="UP000634660">
    <property type="component" value="Unassembled WGS sequence"/>
</dbReference>
<dbReference type="KEGG" id="ssub:CP968_00405"/>
<dbReference type="Pfam" id="PF06475">
    <property type="entry name" value="Glycolipid_bind"/>
    <property type="match status" value="1"/>
</dbReference>
<protein>
    <submittedName>
        <fullName evidence="2">Uncharacterized protein</fullName>
    </submittedName>
</protein>
<dbReference type="EMBL" id="CP023701">
    <property type="protein sequence ID" value="QEU76981.1"/>
    <property type="molecule type" value="Genomic_DNA"/>
</dbReference>
<evidence type="ECO:0000313" key="2">
    <source>
        <dbReference type="EMBL" id="QEU76981.1"/>
    </source>
</evidence>
<evidence type="ECO:0000313" key="1">
    <source>
        <dbReference type="EMBL" id="GHA00302.1"/>
    </source>
</evidence>
<gene>
    <name evidence="2" type="ORF">CP968_00405</name>
    <name evidence="1" type="ORF">GCM10010371_69380</name>
</gene>
<dbReference type="EMBL" id="BMVX01000061">
    <property type="protein sequence ID" value="GHA00302.1"/>
    <property type="molecule type" value="Genomic_DNA"/>
</dbReference>
<name>A0A5P2UGV2_9ACTN</name>
<reference evidence="1" key="1">
    <citation type="journal article" date="2014" name="Int. J. Syst. Evol. Microbiol.">
        <title>Complete genome sequence of Corynebacterium casei LMG S-19264T (=DSM 44701T), isolated from a smear-ripened cheese.</title>
        <authorList>
            <consortium name="US DOE Joint Genome Institute (JGI-PGF)"/>
            <person name="Walter F."/>
            <person name="Albersmeier A."/>
            <person name="Kalinowski J."/>
            <person name="Ruckert C."/>
        </authorList>
    </citation>
    <scope>NUCLEOTIDE SEQUENCE</scope>
    <source>
        <strain evidence="1">JCM 4834</strain>
    </source>
</reference>
<dbReference type="OrthoDB" id="7347529at2"/>
<reference evidence="2 3" key="2">
    <citation type="submission" date="2017-09" db="EMBL/GenBank/DDBJ databases">
        <authorList>
            <person name="Lee N."/>
            <person name="Cho B.-K."/>
        </authorList>
    </citation>
    <scope>NUCLEOTIDE SEQUENCE [LARGE SCALE GENOMIC DNA]</scope>
    <source>
        <strain evidence="2 3">ATCC 27467</strain>
    </source>
</reference>